<dbReference type="Gene3D" id="3.30.497.10">
    <property type="entry name" value="Antithrombin, subunit I, domain 2"/>
    <property type="match status" value="1"/>
</dbReference>
<organism evidence="6">
    <name type="scientific">Leguminivora glycinivorella</name>
    <dbReference type="NCBI Taxonomy" id="1035111"/>
    <lineage>
        <taxon>Eukaryota</taxon>
        <taxon>Metazoa</taxon>
        <taxon>Ecdysozoa</taxon>
        <taxon>Arthropoda</taxon>
        <taxon>Hexapoda</taxon>
        <taxon>Insecta</taxon>
        <taxon>Pterygota</taxon>
        <taxon>Neoptera</taxon>
        <taxon>Endopterygota</taxon>
        <taxon>Lepidoptera</taxon>
        <taxon>Glossata</taxon>
        <taxon>Ditrysia</taxon>
        <taxon>Tortricoidea</taxon>
        <taxon>Tortricidae</taxon>
        <taxon>Olethreutinae</taxon>
        <taxon>Grapholitini</taxon>
        <taxon>Leguminivora</taxon>
    </lineage>
</organism>
<sequence>MTLMLCLILFVAPLTQCNQVPDPQLLQSVFGTPAGYAGPLPGQVGKPQGTNETLVDHDYWDSDDYYVPSPADYDSFDWTVTKRIATYSEENFLLSPLGLKLALAILTEAATGPTQAQLASVLGFDVNRTVVRTKFSSIISSLQLVNPNYTLNVGSRIYVDSSVSERQRFSSIAEEFYKTELKKVDFRYAVETAAQINGWVSNLTHGNIPNLIDEDEVKGSIVLVLTTLFFRGTWKHQFNPNTTKTKAFYVTPTLQKQVPFMNVKDKFYYAESAKYDAKILRMPYLGKKFSMYIVVPNSLKGLPRIMDSLGDLRTEMSHVAERTVDVTLPKFKFDFTAILDGVLKDLGIRQAFEDTASFPGLARGQSAQNRLKISKVLQRSGIEVNELGSIAYSATEVSLVNKFGEDEFSAGEVIANRPFLFFIEDEATRQLLFTGRVSDPLAATAEFKAHTPSA</sequence>
<dbReference type="InterPro" id="IPR042178">
    <property type="entry name" value="Serpin_sf_1"/>
</dbReference>
<dbReference type="CDD" id="cd19578">
    <property type="entry name" value="serpinK_insect_SRPN2-like"/>
    <property type="match status" value="1"/>
</dbReference>
<dbReference type="EMBL" id="MH200932">
    <property type="protein sequence ID" value="AXS59142.1"/>
    <property type="molecule type" value="mRNA"/>
</dbReference>
<feature type="chain" id="PRO_5016930334" evidence="4">
    <location>
        <begin position="18"/>
        <end position="454"/>
    </location>
</feature>
<accession>A0A346RAE2</accession>
<dbReference type="InterPro" id="IPR036186">
    <property type="entry name" value="Serpin_sf"/>
</dbReference>
<feature type="signal peptide" evidence="4">
    <location>
        <begin position="1"/>
        <end position="17"/>
    </location>
</feature>
<name>A0A346RAE2_9NEOP</name>
<dbReference type="Pfam" id="PF00079">
    <property type="entry name" value="Serpin"/>
    <property type="match status" value="1"/>
</dbReference>
<dbReference type="InterPro" id="IPR023796">
    <property type="entry name" value="Serpin_dom"/>
</dbReference>
<dbReference type="InterPro" id="IPR023795">
    <property type="entry name" value="Serpin_CS"/>
</dbReference>
<evidence type="ECO:0000259" key="5">
    <source>
        <dbReference type="SMART" id="SM00093"/>
    </source>
</evidence>
<dbReference type="AlphaFoldDB" id="A0A346RAE2"/>
<dbReference type="GO" id="GO:0005615">
    <property type="term" value="C:extracellular space"/>
    <property type="evidence" value="ECO:0007669"/>
    <property type="project" value="InterPro"/>
</dbReference>
<evidence type="ECO:0000313" key="6">
    <source>
        <dbReference type="EMBL" id="AXS59142.1"/>
    </source>
</evidence>
<dbReference type="PANTHER" id="PTHR11461:SF357">
    <property type="entry name" value="SERINE PROTEASE INHIBITOR 27A"/>
    <property type="match status" value="1"/>
</dbReference>
<comment type="similarity">
    <text evidence="3">Belongs to the serpin family.</text>
</comment>
<keyword evidence="4" id="KW-0732">Signal</keyword>
<dbReference type="OrthoDB" id="671595at2759"/>
<dbReference type="InterPro" id="IPR000215">
    <property type="entry name" value="Serpin_fam"/>
</dbReference>
<dbReference type="InterPro" id="IPR042185">
    <property type="entry name" value="Serpin_sf_2"/>
</dbReference>
<evidence type="ECO:0000256" key="3">
    <source>
        <dbReference type="RuleBase" id="RU000411"/>
    </source>
</evidence>
<dbReference type="PROSITE" id="PS00284">
    <property type="entry name" value="SERPIN"/>
    <property type="match status" value="1"/>
</dbReference>
<keyword evidence="1" id="KW-0646">Protease inhibitor</keyword>
<dbReference type="GO" id="GO:0004867">
    <property type="term" value="F:serine-type endopeptidase inhibitor activity"/>
    <property type="evidence" value="ECO:0007669"/>
    <property type="project" value="UniProtKB-KW"/>
</dbReference>
<evidence type="ECO:0000256" key="1">
    <source>
        <dbReference type="ARBA" id="ARBA00022690"/>
    </source>
</evidence>
<dbReference type="SUPFAM" id="SSF56574">
    <property type="entry name" value="Serpins"/>
    <property type="match status" value="1"/>
</dbReference>
<dbReference type="SMART" id="SM00093">
    <property type="entry name" value="SERPIN"/>
    <property type="match status" value="1"/>
</dbReference>
<evidence type="ECO:0000256" key="2">
    <source>
        <dbReference type="ARBA" id="ARBA00022900"/>
    </source>
</evidence>
<keyword evidence="2" id="KW-0722">Serine protease inhibitor</keyword>
<dbReference type="PANTHER" id="PTHR11461">
    <property type="entry name" value="SERINE PROTEASE INHIBITOR, SERPIN"/>
    <property type="match status" value="1"/>
</dbReference>
<dbReference type="Gene3D" id="2.30.39.10">
    <property type="entry name" value="Alpha-1-antitrypsin, domain 1"/>
    <property type="match status" value="1"/>
</dbReference>
<evidence type="ECO:0000256" key="4">
    <source>
        <dbReference type="SAM" id="SignalP"/>
    </source>
</evidence>
<reference evidence="6" key="1">
    <citation type="journal article" date="2018" name="PeerJ">
        <title>RNA interference-mediated silencing of genes involved in the immune responses of the soybean pod borer Leguminivora glycinivorella (Lepidoptera: Olethreutidae).</title>
        <authorList>
            <person name="Ran R."/>
            <person name="Li T."/>
            <person name="Liu X."/>
            <person name="Ni H."/>
            <person name="Li W."/>
            <person name="Meng F."/>
        </authorList>
    </citation>
    <scope>NUCLEOTIDE SEQUENCE</scope>
</reference>
<protein>
    <submittedName>
        <fullName evidence="6">Serpin 2</fullName>
    </submittedName>
</protein>
<feature type="domain" description="Serpin" evidence="5">
    <location>
        <begin position="78"/>
        <end position="440"/>
    </location>
</feature>
<proteinExistence type="evidence at transcript level"/>